<feature type="region of interest" description="Disordered" evidence="1">
    <location>
        <begin position="1"/>
        <end position="22"/>
    </location>
</feature>
<proteinExistence type="predicted"/>
<organism evidence="2 3">
    <name type="scientific">Colwellia psychrerythraea</name>
    <name type="common">Vibrio psychroerythus</name>
    <dbReference type="NCBI Taxonomy" id="28229"/>
    <lineage>
        <taxon>Bacteria</taxon>
        <taxon>Pseudomonadati</taxon>
        <taxon>Pseudomonadota</taxon>
        <taxon>Gammaproteobacteria</taxon>
        <taxon>Alteromonadales</taxon>
        <taxon>Colwelliaceae</taxon>
        <taxon>Colwellia</taxon>
    </lineage>
</organism>
<name>A0A1Y5EI18_COLPS</name>
<sequence length="687" mass="76470">MTCSACTDKGDNNEAKSQVSEQSSLKVETASAQAELNFFINEGQIHNHFFRQEKVAAHTLLKSGTSPRMVVAFPAGNSGVSLWFKQLAKPIQWQEIQQISAIKEHNSDNEPLYGIETKVVSSAEQLQVKQAVLGNIRVIRDYLHSGMVSNEFKNKLTLNEQRVTWYRDRLDGKGGYKLDVEVIQGQVSGGGGQPIVFTAEKGLPLIFKIRALSGDKPLTPIKKEQLLNVNDEKNDIAKNILAFLSYQEKLLAGSWRFATYFGRDTLMSVRLLMPVLQPAVIEAGLGSVIERLNNRGEVAHEEDIAEFAILRHMRESGTTSTRPIYDYKMIDDDYLLAPIVAEYLLNQDKITAQAFLNKKTSGGKSYQERLLANFDYVISMASPYAKSPKIENLIQLEQGHMVGEWRDSGEGLGFGRIPYNVNAVFVPAALKAIAKLHNSGLFDNNNNVISDPLDKANIMAMVWQQKAPVHFKVTIVNENAEKSITKHAKNLGVPAKIALASLGEGALTFNALSLDKQGKPIAVMNSDDGFALLFTEPSEHELLNSIKVTLRPYPAGLLTPVGMLVANPAYADNDLQQYFSNQHYHGEVIWSWQQALFAAGLERQLLRSDLSQYARDQLRQAQAKLWPIIKATKDMSNAELWSWSFANGRYQLESFGQRSGDKTESNAAQLWSTVYLAISSPRSYPAK</sequence>
<protein>
    <submittedName>
        <fullName evidence="2">Uncharacterized protein</fullName>
    </submittedName>
</protein>
<evidence type="ECO:0000313" key="3">
    <source>
        <dbReference type="Proteomes" id="UP000243053"/>
    </source>
</evidence>
<dbReference type="GO" id="GO:0005975">
    <property type="term" value="P:carbohydrate metabolic process"/>
    <property type="evidence" value="ECO:0007669"/>
    <property type="project" value="InterPro"/>
</dbReference>
<dbReference type="SUPFAM" id="SSF48208">
    <property type="entry name" value="Six-hairpin glycosidases"/>
    <property type="match status" value="1"/>
</dbReference>
<dbReference type="InterPro" id="IPR008928">
    <property type="entry name" value="6-hairpin_glycosidase_sf"/>
</dbReference>
<reference evidence="3" key="1">
    <citation type="journal article" date="2017" name="Proc. Natl. Acad. Sci. U.S.A.">
        <title>Simulation of Deepwater Horizon oil plume reveals substrate specialization within a complex community of hydrocarbon degraders.</title>
        <authorList>
            <person name="Hu P."/>
            <person name="Dubinsky E.A."/>
            <person name="Probst A.J."/>
            <person name="Wang J."/>
            <person name="Sieber C.M.K."/>
            <person name="Tom L.M."/>
            <person name="Gardinali P."/>
            <person name="Banfield J.F."/>
            <person name="Atlas R.M."/>
            <person name="Andersen G.L."/>
        </authorList>
    </citation>
    <scope>NUCLEOTIDE SEQUENCE [LARGE SCALE GENOMIC DNA]</scope>
</reference>
<comment type="caution">
    <text evidence="2">The sequence shown here is derived from an EMBL/GenBank/DDBJ whole genome shotgun (WGS) entry which is preliminary data.</text>
</comment>
<dbReference type="AlphaFoldDB" id="A0A1Y5EI18"/>
<evidence type="ECO:0000313" key="2">
    <source>
        <dbReference type="EMBL" id="OUR81096.1"/>
    </source>
</evidence>
<accession>A0A1Y5EI18</accession>
<evidence type="ECO:0000256" key="1">
    <source>
        <dbReference type="SAM" id="MobiDB-lite"/>
    </source>
</evidence>
<dbReference type="EMBL" id="MAAF01000054">
    <property type="protein sequence ID" value="OUR81096.1"/>
    <property type="molecule type" value="Genomic_DNA"/>
</dbReference>
<dbReference type="Proteomes" id="UP000243053">
    <property type="component" value="Unassembled WGS sequence"/>
</dbReference>
<gene>
    <name evidence="2" type="ORF">A9Q75_08490</name>
</gene>